<proteinExistence type="predicted"/>
<organism evidence="1">
    <name type="scientific">Opuntia streptacantha</name>
    <name type="common">Prickly pear cactus</name>
    <name type="synonym">Opuntia cardona</name>
    <dbReference type="NCBI Taxonomy" id="393608"/>
    <lineage>
        <taxon>Eukaryota</taxon>
        <taxon>Viridiplantae</taxon>
        <taxon>Streptophyta</taxon>
        <taxon>Embryophyta</taxon>
        <taxon>Tracheophyta</taxon>
        <taxon>Spermatophyta</taxon>
        <taxon>Magnoliopsida</taxon>
        <taxon>eudicotyledons</taxon>
        <taxon>Gunneridae</taxon>
        <taxon>Pentapetalae</taxon>
        <taxon>Caryophyllales</taxon>
        <taxon>Cactineae</taxon>
        <taxon>Cactaceae</taxon>
        <taxon>Opuntioideae</taxon>
        <taxon>Opuntia</taxon>
    </lineage>
</organism>
<accession>A0A7C9CRS8</accession>
<evidence type="ECO:0000313" key="1">
    <source>
        <dbReference type="EMBL" id="MBA4622583.1"/>
    </source>
</evidence>
<name>A0A7C9CRS8_OPUST</name>
<reference evidence="1" key="2">
    <citation type="submission" date="2020-07" db="EMBL/GenBank/DDBJ databases">
        <authorList>
            <person name="Vera ALvarez R."/>
            <person name="Arias-Moreno D.M."/>
            <person name="Jimenez-Jacinto V."/>
            <person name="Jimenez-Bremont J.F."/>
            <person name="Swaminathan K."/>
            <person name="Moose S.P."/>
            <person name="Guerrero-Gonzalez M.L."/>
            <person name="Marino-Ramirez L."/>
            <person name="Landsman D."/>
            <person name="Rodriguez-Kessler M."/>
            <person name="Delgado-Sanchez P."/>
        </authorList>
    </citation>
    <scope>NUCLEOTIDE SEQUENCE</scope>
    <source>
        <tissue evidence="1">Cladode</tissue>
    </source>
</reference>
<reference evidence="1" key="1">
    <citation type="journal article" date="2013" name="J. Plant Res.">
        <title>Effect of fungi and light on seed germination of three Opuntia species from semiarid lands of central Mexico.</title>
        <authorList>
            <person name="Delgado-Sanchez P."/>
            <person name="Jimenez-Bremont J.F."/>
            <person name="Guerrero-Gonzalez Mde L."/>
            <person name="Flores J."/>
        </authorList>
    </citation>
    <scope>NUCLEOTIDE SEQUENCE</scope>
    <source>
        <tissue evidence="1">Cladode</tissue>
    </source>
</reference>
<sequence length="212" mass="22385">MRATNHKSAGWVEVEDGFLIKILLGNDWLDDMLLKVSSNFIIGDSLIVLGGDENGVNTNWNHGTLVIVVLHSDLGLAIRPQPWASAILTNLSEAGTKLGGKNMAEGHKLRGLIGGIAKHVTLVTGTNVLRTLGKVAMDTLSNVGALLLDVDKDLAFVSIKTDVIRGEANGAACVTNNLLIIDIGFGSNLTKDHNHVGLGACFTGNLAFRVLG</sequence>
<protein>
    <submittedName>
        <fullName evidence="1">Uncharacterized protein</fullName>
    </submittedName>
</protein>
<dbReference type="AlphaFoldDB" id="A0A7C9CRS8"/>
<dbReference type="EMBL" id="GISG01039359">
    <property type="protein sequence ID" value="MBA4622583.1"/>
    <property type="molecule type" value="Transcribed_RNA"/>
</dbReference>